<evidence type="ECO:0000313" key="2">
    <source>
        <dbReference type="Proteomes" id="UP000051223"/>
    </source>
</evidence>
<dbReference type="OrthoDB" id="2309160at2"/>
<evidence type="ECO:0000313" key="1">
    <source>
        <dbReference type="EMBL" id="KRM38841.1"/>
    </source>
</evidence>
<dbReference type="AlphaFoldDB" id="A0A0R1YG58"/>
<reference evidence="1 2" key="1">
    <citation type="journal article" date="2015" name="Genome Announc.">
        <title>Expanding the biotechnology potential of lactobacilli through comparative genomics of 213 strains and associated genera.</title>
        <authorList>
            <person name="Sun Z."/>
            <person name="Harris H.M."/>
            <person name="McCann A."/>
            <person name="Guo C."/>
            <person name="Argimon S."/>
            <person name="Zhang W."/>
            <person name="Yang X."/>
            <person name="Jeffery I.B."/>
            <person name="Cooney J.C."/>
            <person name="Kagawa T.F."/>
            <person name="Liu W."/>
            <person name="Song Y."/>
            <person name="Salvetti E."/>
            <person name="Wrobel A."/>
            <person name="Rasinkangas P."/>
            <person name="Parkhill J."/>
            <person name="Rea M.C."/>
            <person name="O'Sullivan O."/>
            <person name="Ritari J."/>
            <person name="Douillard F.P."/>
            <person name="Paul Ross R."/>
            <person name="Yang R."/>
            <person name="Briner A.E."/>
            <person name="Felis G.E."/>
            <person name="de Vos W.M."/>
            <person name="Barrangou R."/>
            <person name="Klaenhammer T.R."/>
            <person name="Caufield P.W."/>
            <person name="Cui Y."/>
            <person name="Zhang H."/>
            <person name="O'Toole P.W."/>
        </authorList>
    </citation>
    <scope>NUCLEOTIDE SEQUENCE [LARGE SCALE GENOMIC DNA]</scope>
    <source>
        <strain evidence="1 2">DSM 5661</strain>
    </source>
</reference>
<protein>
    <recommendedName>
        <fullName evidence="3">Addiction module toxin RelE</fullName>
    </recommendedName>
</protein>
<organism evidence="1 2">
    <name type="scientific">Lactobacillus hamsteri DSM 5661 = JCM 6256</name>
    <dbReference type="NCBI Taxonomy" id="1423754"/>
    <lineage>
        <taxon>Bacteria</taxon>
        <taxon>Bacillati</taxon>
        <taxon>Bacillota</taxon>
        <taxon>Bacilli</taxon>
        <taxon>Lactobacillales</taxon>
        <taxon>Lactobacillaceae</taxon>
        <taxon>Lactobacillus</taxon>
    </lineage>
</organism>
<proteinExistence type="predicted"/>
<evidence type="ECO:0008006" key="3">
    <source>
        <dbReference type="Google" id="ProtNLM"/>
    </source>
</evidence>
<dbReference type="Proteomes" id="UP000051223">
    <property type="component" value="Unassembled WGS sequence"/>
</dbReference>
<name>A0A0R1YG58_9LACO</name>
<dbReference type="EMBL" id="AZGI01000045">
    <property type="protein sequence ID" value="KRM38841.1"/>
    <property type="molecule type" value="Genomic_DNA"/>
</dbReference>
<accession>A0A0R1YG58</accession>
<dbReference type="PATRIC" id="fig|1423754.3.peg.1217"/>
<keyword evidence="2" id="KW-1185">Reference proteome</keyword>
<gene>
    <name evidence="1" type="ORF">FC39_GL001183</name>
</gene>
<comment type="caution">
    <text evidence="1">The sequence shown here is derived from an EMBL/GenBank/DDBJ whole genome shotgun (WGS) entry which is preliminary data.</text>
</comment>
<sequence>MKKLRYTPAAKKNYDNLTGSQRRFVDEGLDQLKMGDLISQEIENKELGLTISCEQNGDEVLIKNISYNNYRKTDNYQDAQQRMNDWNN</sequence>
<dbReference type="eggNOG" id="ENOG5032JC9">
    <property type="taxonomic scope" value="Bacteria"/>
</dbReference>
<dbReference type="RefSeq" id="WP_051545888.1">
    <property type="nucleotide sequence ID" value="NZ_AZGI01000045.1"/>
</dbReference>